<evidence type="ECO:0000313" key="1">
    <source>
        <dbReference type="EMBL" id="WVY94794.1"/>
    </source>
</evidence>
<reference evidence="1 2" key="1">
    <citation type="journal article" date="2023" name="Life. Sci Alliance">
        <title>Evolutionary insights into 3D genome organization and epigenetic landscape of Vigna mungo.</title>
        <authorList>
            <person name="Junaid A."/>
            <person name="Singh B."/>
            <person name="Bhatia S."/>
        </authorList>
    </citation>
    <scope>NUCLEOTIDE SEQUENCE [LARGE SCALE GENOMIC DNA]</scope>
    <source>
        <strain evidence="1">Urdbean</strain>
    </source>
</reference>
<accession>A0AAQ3MNQ2</accession>
<gene>
    <name evidence="1" type="ORF">V8G54_033882</name>
</gene>
<proteinExistence type="predicted"/>
<protein>
    <submittedName>
        <fullName evidence="1">Uncharacterized protein</fullName>
    </submittedName>
</protein>
<sequence length="329" mass="36079">MEPLKCVGDKIDEKVKQSTYVDFSNAVQEAAGEVGRLLSMKLSRSESESTLLLGKNSGIKEGVVVPETSIDRLLYSQSEPVELLPHYSSKGCKLPDFMDTQLVPRIGNSLLDETIVVETSKSTTVEESMEAESLTVSREVKATQTSTVVVVMQYPPVYMGRFCDSANYQTKEDDGKKATIADVSAPSGMNGRMGDQKGSLKVVTWEVVATIKDQFLNYNLGDKVVSVVADNDMTMRVSLVLHLTFVLGCVSKISYLISNLPCSPGEGCSCCTKYRNHIAPPSSSFYIFTPSYKAKIWDIDVRFISPPPTPSMYLSTLPTKDLAFVVQDS</sequence>
<name>A0AAQ3MNQ2_VIGMU</name>
<evidence type="ECO:0000313" key="2">
    <source>
        <dbReference type="Proteomes" id="UP001374535"/>
    </source>
</evidence>
<keyword evidence="2" id="KW-1185">Reference proteome</keyword>
<dbReference type="EMBL" id="CP144691">
    <property type="protein sequence ID" value="WVY94794.1"/>
    <property type="molecule type" value="Genomic_DNA"/>
</dbReference>
<organism evidence="1 2">
    <name type="scientific">Vigna mungo</name>
    <name type="common">Black gram</name>
    <name type="synonym">Phaseolus mungo</name>
    <dbReference type="NCBI Taxonomy" id="3915"/>
    <lineage>
        <taxon>Eukaryota</taxon>
        <taxon>Viridiplantae</taxon>
        <taxon>Streptophyta</taxon>
        <taxon>Embryophyta</taxon>
        <taxon>Tracheophyta</taxon>
        <taxon>Spermatophyta</taxon>
        <taxon>Magnoliopsida</taxon>
        <taxon>eudicotyledons</taxon>
        <taxon>Gunneridae</taxon>
        <taxon>Pentapetalae</taxon>
        <taxon>rosids</taxon>
        <taxon>fabids</taxon>
        <taxon>Fabales</taxon>
        <taxon>Fabaceae</taxon>
        <taxon>Papilionoideae</taxon>
        <taxon>50 kb inversion clade</taxon>
        <taxon>NPAAA clade</taxon>
        <taxon>indigoferoid/millettioid clade</taxon>
        <taxon>Phaseoleae</taxon>
        <taxon>Vigna</taxon>
    </lineage>
</organism>
<dbReference type="Proteomes" id="UP001374535">
    <property type="component" value="Chromosome 10"/>
</dbReference>
<dbReference type="AlphaFoldDB" id="A0AAQ3MNQ2"/>